<dbReference type="EMBL" id="KZ826433">
    <property type="protein sequence ID" value="PYI00837.1"/>
    <property type="molecule type" value="Genomic_DNA"/>
</dbReference>
<evidence type="ECO:0000256" key="1">
    <source>
        <dbReference type="SAM" id="MobiDB-lite"/>
    </source>
</evidence>
<organism evidence="2 3">
    <name type="scientific">Aspergillus sclerotiicarbonarius (strain CBS 121057 / IBT 28362)</name>
    <dbReference type="NCBI Taxonomy" id="1448318"/>
    <lineage>
        <taxon>Eukaryota</taxon>
        <taxon>Fungi</taxon>
        <taxon>Dikarya</taxon>
        <taxon>Ascomycota</taxon>
        <taxon>Pezizomycotina</taxon>
        <taxon>Eurotiomycetes</taxon>
        <taxon>Eurotiomycetidae</taxon>
        <taxon>Eurotiales</taxon>
        <taxon>Aspergillaceae</taxon>
        <taxon>Aspergillus</taxon>
        <taxon>Aspergillus subgen. Circumdati</taxon>
    </lineage>
</organism>
<evidence type="ECO:0000313" key="2">
    <source>
        <dbReference type="EMBL" id="PYI00837.1"/>
    </source>
</evidence>
<protein>
    <submittedName>
        <fullName evidence="2">Uncharacterized protein</fullName>
    </submittedName>
</protein>
<keyword evidence="3" id="KW-1185">Reference proteome</keyword>
<dbReference type="Proteomes" id="UP000248423">
    <property type="component" value="Unassembled WGS sequence"/>
</dbReference>
<reference evidence="2 3" key="1">
    <citation type="submission" date="2018-02" db="EMBL/GenBank/DDBJ databases">
        <title>The genomes of Aspergillus section Nigri reveals drivers in fungal speciation.</title>
        <authorList>
            <consortium name="DOE Joint Genome Institute"/>
            <person name="Vesth T.C."/>
            <person name="Nybo J."/>
            <person name="Theobald S."/>
            <person name="Brandl J."/>
            <person name="Frisvad J.C."/>
            <person name="Nielsen K.F."/>
            <person name="Lyhne E.K."/>
            <person name="Kogle M.E."/>
            <person name="Kuo A."/>
            <person name="Riley R."/>
            <person name="Clum A."/>
            <person name="Nolan M."/>
            <person name="Lipzen A."/>
            <person name="Salamov A."/>
            <person name="Henrissat B."/>
            <person name="Wiebenga A."/>
            <person name="De vries R.P."/>
            <person name="Grigoriev I.V."/>
            <person name="Mortensen U.H."/>
            <person name="Andersen M.R."/>
            <person name="Baker S.E."/>
        </authorList>
    </citation>
    <scope>NUCLEOTIDE SEQUENCE [LARGE SCALE GENOMIC DNA]</scope>
    <source>
        <strain evidence="2 3">CBS 121057</strain>
    </source>
</reference>
<gene>
    <name evidence="2" type="ORF">BO78DRAFT_29944</name>
</gene>
<accession>A0A319DT05</accession>
<dbReference type="VEuPathDB" id="FungiDB:BO78DRAFT_29944"/>
<feature type="region of interest" description="Disordered" evidence="1">
    <location>
        <begin position="49"/>
        <end position="103"/>
    </location>
</feature>
<proteinExistence type="predicted"/>
<evidence type="ECO:0000313" key="3">
    <source>
        <dbReference type="Proteomes" id="UP000248423"/>
    </source>
</evidence>
<dbReference type="AlphaFoldDB" id="A0A319DT05"/>
<sequence length="161" mass="18190">MSTNPYVLYLDRYRYYGVLSGLNPKENYPSISLDLRVSSPSILYPLNLTPKTGNPTIRPRMQNPPKWRPRLQFPSRTRLSKVAPSLIGPDPTAPSPPRRQKCESVGGYLQRVQLATIKRKKIYGGFKAPRAKMSELRRRSRKANEIDPGTVWGLAVVGRVG</sequence>
<name>A0A319DT05_ASPSB</name>